<proteinExistence type="predicted"/>
<gene>
    <name evidence="2" type="ORF">S01H1_12864</name>
</gene>
<evidence type="ECO:0000313" key="2">
    <source>
        <dbReference type="EMBL" id="GAF71194.1"/>
    </source>
</evidence>
<name>X0RQR1_9ZZZZ</name>
<dbReference type="InterPro" id="IPR013216">
    <property type="entry name" value="Methyltransf_11"/>
</dbReference>
<dbReference type="EMBL" id="BARS01006615">
    <property type="protein sequence ID" value="GAF71194.1"/>
    <property type="molecule type" value="Genomic_DNA"/>
</dbReference>
<evidence type="ECO:0000259" key="1">
    <source>
        <dbReference type="Pfam" id="PF08241"/>
    </source>
</evidence>
<feature type="non-terminal residue" evidence="2">
    <location>
        <position position="1"/>
    </location>
</feature>
<feature type="domain" description="Methyltransferase type 11" evidence="1">
    <location>
        <begin position="100"/>
        <end position="191"/>
    </location>
</feature>
<dbReference type="CDD" id="cd02440">
    <property type="entry name" value="AdoMet_MTases"/>
    <property type="match status" value="1"/>
</dbReference>
<dbReference type="InterPro" id="IPR029063">
    <property type="entry name" value="SAM-dependent_MTases_sf"/>
</dbReference>
<dbReference type="SUPFAM" id="SSF53335">
    <property type="entry name" value="S-adenosyl-L-methionine-dependent methyltransferases"/>
    <property type="match status" value="1"/>
</dbReference>
<protein>
    <recommendedName>
        <fullName evidence="1">Methyltransferase type 11 domain-containing protein</fullName>
    </recommendedName>
</protein>
<sequence length="280" mass="32514">VCNIKDFKPVSESSKNCRHYGYCNFCDVPRVSCKKNPTSKNIVLNKLYEEADRKRPECKHLSSDIDSFAKTHGLEYNKLKWFEYCHFILYSGHRHRGVTLDVGSAKSVLPYYLASKGYKIISVDVEDLPYREKIGKKFNVKAMDMDIRDFYPDFEGKFDFITNSSVIEHIDKDTQAMLNLSRYLKVGGIMVMSTDFYTRHIEYPDANKIIVNDGRPDKKYCKSRSYTKDSFFERIVSPLKEIGVHLVGATNFENVDISKKENRCVKGLYTFGIATFRRMK</sequence>
<comment type="caution">
    <text evidence="2">The sequence shown here is derived from an EMBL/GenBank/DDBJ whole genome shotgun (WGS) entry which is preliminary data.</text>
</comment>
<organism evidence="2">
    <name type="scientific">marine sediment metagenome</name>
    <dbReference type="NCBI Taxonomy" id="412755"/>
    <lineage>
        <taxon>unclassified sequences</taxon>
        <taxon>metagenomes</taxon>
        <taxon>ecological metagenomes</taxon>
    </lineage>
</organism>
<dbReference type="Gene3D" id="3.40.50.150">
    <property type="entry name" value="Vaccinia Virus protein VP39"/>
    <property type="match status" value="1"/>
</dbReference>
<reference evidence="2" key="1">
    <citation type="journal article" date="2014" name="Front. Microbiol.">
        <title>High frequency of phylogenetically diverse reductive dehalogenase-homologous genes in deep subseafloor sedimentary metagenomes.</title>
        <authorList>
            <person name="Kawai M."/>
            <person name="Futagami T."/>
            <person name="Toyoda A."/>
            <person name="Takaki Y."/>
            <person name="Nishi S."/>
            <person name="Hori S."/>
            <person name="Arai W."/>
            <person name="Tsubouchi T."/>
            <person name="Morono Y."/>
            <person name="Uchiyama I."/>
            <person name="Ito T."/>
            <person name="Fujiyama A."/>
            <person name="Inagaki F."/>
            <person name="Takami H."/>
        </authorList>
    </citation>
    <scope>NUCLEOTIDE SEQUENCE</scope>
    <source>
        <strain evidence="2">Expedition CK06-06</strain>
    </source>
</reference>
<dbReference type="Pfam" id="PF08241">
    <property type="entry name" value="Methyltransf_11"/>
    <property type="match status" value="1"/>
</dbReference>
<dbReference type="AlphaFoldDB" id="X0RQR1"/>
<accession>X0RQR1</accession>